<dbReference type="Gene3D" id="2.40.50.220">
    <property type="entry name" value="EutN/Ccml"/>
    <property type="match status" value="1"/>
</dbReference>
<dbReference type="AlphaFoldDB" id="A0A1W9S2A3"/>
<evidence type="ECO:0000256" key="1">
    <source>
        <dbReference type="ARBA" id="ARBA00024322"/>
    </source>
</evidence>
<evidence type="ECO:0008006" key="5">
    <source>
        <dbReference type="Google" id="ProtNLM"/>
    </source>
</evidence>
<evidence type="ECO:0000256" key="2">
    <source>
        <dbReference type="ARBA" id="ARBA00024446"/>
    </source>
</evidence>
<sequence>MWLGRVVGDIVATEKNKHFKGAKLMMVRPIELKTLRMYGSSTIAIDRVDAGPGEIVLVMDEGNSVRQLMKADRIPSRTLIVGKVDEHLIDFR</sequence>
<dbReference type="InterPro" id="IPR036677">
    <property type="entry name" value="EutN_CcmL_sf"/>
</dbReference>
<proteinExistence type="predicted"/>
<dbReference type="PANTHER" id="PTHR36539:SF1">
    <property type="entry name" value="BACTERIAL MICROCOMPARTMENT SHELL VERTEX PROTEIN EUTN"/>
    <property type="match status" value="1"/>
</dbReference>
<evidence type="ECO:0000313" key="3">
    <source>
        <dbReference type="EMBL" id="OQX90981.1"/>
    </source>
</evidence>
<gene>
    <name evidence="3" type="ORF">B6D57_01405</name>
</gene>
<dbReference type="PANTHER" id="PTHR36539">
    <property type="entry name" value="ETHANOLAMINE UTILIZATION PROTEIN EUTN"/>
    <property type="match status" value="1"/>
</dbReference>
<dbReference type="Proteomes" id="UP000192611">
    <property type="component" value="Unassembled WGS sequence"/>
</dbReference>
<dbReference type="EMBL" id="NATQ01000017">
    <property type="protein sequence ID" value="OQX90981.1"/>
    <property type="molecule type" value="Genomic_DNA"/>
</dbReference>
<dbReference type="PROSITE" id="PS51932">
    <property type="entry name" value="BMV"/>
    <property type="match status" value="1"/>
</dbReference>
<name>A0A1W9S2A3_9BACT</name>
<dbReference type="SUPFAM" id="SSF159133">
    <property type="entry name" value="EutN/CcmL-like"/>
    <property type="match status" value="1"/>
</dbReference>
<keyword evidence="2" id="KW-1283">Bacterial microcompartment</keyword>
<protein>
    <recommendedName>
        <fullName evidence="5">Ethanolamine utilization protein EutN</fullName>
    </recommendedName>
</protein>
<dbReference type="Pfam" id="PF03319">
    <property type="entry name" value="EutN_CcmL"/>
    <property type="match status" value="1"/>
</dbReference>
<accession>A0A1W9S2A3</accession>
<organism evidence="3 4">
    <name type="scientific">Candidatus Coatesbacteria bacterium 4484_99</name>
    <dbReference type="NCBI Taxonomy" id="1970774"/>
    <lineage>
        <taxon>Bacteria</taxon>
        <taxon>Candidatus Coatesiibacteriota</taxon>
    </lineage>
</organism>
<evidence type="ECO:0000313" key="4">
    <source>
        <dbReference type="Proteomes" id="UP000192611"/>
    </source>
</evidence>
<dbReference type="GO" id="GO:0031469">
    <property type="term" value="C:bacterial microcompartment"/>
    <property type="evidence" value="ECO:0007669"/>
    <property type="project" value="UniProtKB-SubCell"/>
</dbReference>
<reference evidence="4" key="1">
    <citation type="submission" date="2017-03" db="EMBL/GenBank/DDBJ databases">
        <title>Novel pathways for hydrocarbon cycling and metabolic interdependencies in hydrothermal sediment communities.</title>
        <authorList>
            <person name="Dombrowski N."/>
            <person name="Seitz K."/>
            <person name="Teske A."/>
            <person name="Baker B."/>
        </authorList>
    </citation>
    <scope>NUCLEOTIDE SEQUENCE [LARGE SCALE GENOMIC DNA]</scope>
</reference>
<dbReference type="InterPro" id="IPR004992">
    <property type="entry name" value="EutN_CcmL"/>
</dbReference>
<comment type="caution">
    <text evidence="3">The sequence shown here is derived from an EMBL/GenBank/DDBJ whole genome shotgun (WGS) entry which is preliminary data.</text>
</comment>
<comment type="subcellular location">
    <subcellularLocation>
        <location evidence="1">Bacterial microcompartment</location>
    </subcellularLocation>
</comment>